<feature type="signal peptide" evidence="1">
    <location>
        <begin position="1"/>
        <end position="29"/>
    </location>
</feature>
<dbReference type="InterPro" id="IPR024535">
    <property type="entry name" value="RHGA/B-epi-like_pectate_lyase"/>
</dbReference>
<dbReference type="EMBL" id="CP076128">
    <property type="protein sequence ID" value="QWG08854.1"/>
    <property type="molecule type" value="Genomic_DNA"/>
</dbReference>
<feature type="chain" id="PRO_5047034897" evidence="1">
    <location>
        <begin position="30"/>
        <end position="424"/>
    </location>
</feature>
<keyword evidence="3" id="KW-0378">Hydrolase</keyword>
<dbReference type="Proteomes" id="UP000682802">
    <property type="component" value="Chromosome 1"/>
</dbReference>
<reference evidence="3 4" key="1">
    <citation type="submission" date="2021-05" db="EMBL/GenBank/DDBJ databases">
        <title>Comparative genomic studies on the polysaccharide-degrading batcterial strains of the Flammeovirga genus.</title>
        <authorList>
            <person name="Zewei F."/>
            <person name="Zheng Z."/>
            <person name="Yu L."/>
            <person name="Ruyue G."/>
            <person name="Yanhong M."/>
            <person name="Yuanyuan C."/>
            <person name="Jingyan G."/>
            <person name="Wenjun H."/>
        </authorList>
    </citation>
    <scope>NUCLEOTIDE SEQUENCE [LARGE SCALE GENOMIC DNA]</scope>
    <source>
        <strain evidence="3 4">YS10</strain>
    </source>
</reference>
<dbReference type="InterPro" id="IPR011050">
    <property type="entry name" value="Pectin_lyase_fold/virulence"/>
</dbReference>
<dbReference type="Gene3D" id="2.160.20.10">
    <property type="entry name" value="Single-stranded right-handed beta-helix, Pectin lyase-like"/>
    <property type="match status" value="1"/>
</dbReference>
<name>A0ABX8GZK6_9BACT</name>
<keyword evidence="4" id="KW-1185">Reference proteome</keyword>
<organism evidence="3 4">
    <name type="scientific">Flammeovirga kamogawensis</name>
    <dbReference type="NCBI Taxonomy" id="373891"/>
    <lineage>
        <taxon>Bacteria</taxon>
        <taxon>Pseudomonadati</taxon>
        <taxon>Bacteroidota</taxon>
        <taxon>Cytophagia</taxon>
        <taxon>Cytophagales</taxon>
        <taxon>Flammeovirgaceae</taxon>
        <taxon>Flammeovirga</taxon>
    </lineage>
</organism>
<dbReference type="InterPro" id="IPR012334">
    <property type="entry name" value="Pectin_lyas_fold"/>
</dbReference>
<protein>
    <submittedName>
        <fullName evidence="3">Glycoside hydrolase family 55 protein</fullName>
    </submittedName>
</protein>
<evidence type="ECO:0000313" key="3">
    <source>
        <dbReference type="EMBL" id="QWG08854.1"/>
    </source>
</evidence>
<dbReference type="SUPFAM" id="SSF51126">
    <property type="entry name" value="Pectin lyase-like"/>
    <property type="match status" value="1"/>
</dbReference>
<accession>A0ABX8GZK6</accession>
<evidence type="ECO:0000259" key="2">
    <source>
        <dbReference type="Pfam" id="PF12708"/>
    </source>
</evidence>
<evidence type="ECO:0000313" key="4">
    <source>
        <dbReference type="Proteomes" id="UP000682802"/>
    </source>
</evidence>
<feature type="domain" description="Rhamnogalacturonase A/B/Epimerase-like pectate lyase" evidence="2">
    <location>
        <begin position="50"/>
        <end position="225"/>
    </location>
</feature>
<proteinExistence type="predicted"/>
<dbReference type="RefSeq" id="WP_144072762.1">
    <property type="nucleotide sequence ID" value="NZ_CP076128.1"/>
</dbReference>
<sequence length="424" mass="46884">MKRIERLLNTKKALSFLVVLLCSTTSIFAQKEANFYNDKSKEVSKKVDLVKDYRTNNSDKNDDSPKLQKAINDMTSLKQGGEIFIPKGTYYFKNIELKSNVHLVIDEHATIIPTPTNDNKNYKVFLFGGKKGTIKNVSIRSTKNMFIVDLQNVVNKNVAVITLTNVENFLITGIKVLDNNTRFSAITLGFAEYKNQYYKPTNGIIKNCTITKAHYGYGLVQSQASEHVYYENLSGEGGVTLRLETGYKKMNKLKVGGNFDVYAKNISSRNANATLMISPHTIPNGYFEVDGVTAINSGFAVRIGKGYTTKDQKKAGLTPGTYDNKSKISNVKATYGKTAQVKSKHFKYMPCKERVLIASSFNPDGESYTAPSISPIVNAAKGSGAGYFNVEITNVSGTGFLNLDKDILIESDAIKTCPDGNKMK</sequence>
<dbReference type="Pfam" id="PF12708">
    <property type="entry name" value="Pect-lyase_RHGA_epim"/>
    <property type="match status" value="1"/>
</dbReference>
<keyword evidence="1" id="KW-0732">Signal</keyword>
<gene>
    <name evidence="3" type="ORF">KM029_07905</name>
</gene>
<evidence type="ECO:0000256" key="1">
    <source>
        <dbReference type="SAM" id="SignalP"/>
    </source>
</evidence>
<dbReference type="GO" id="GO:0016787">
    <property type="term" value="F:hydrolase activity"/>
    <property type="evidence" value="ECO:0007669"/>
    <property type="project" value="UniProtKB-KW"/>
</dbReference>